<feature type="compositionally biased region" description="Basic and acidic residues" evidence="1">
    <location>
        <begin position="114"/>
        <end position="126"/>
    </location>
</feature>
<dbReference type="AlphaFoldDB" id="W9UUK1"/>
<accession>W9UUK1</accession>
<dbReference type="Proteomes" id="UP000019460">
    <property type="component" value="Unassembled WGS sequence"/>
</dbReference>
<dbReference type="AntiFam" id="ANF00090">
    <property type="entry name" value="Shadow ORF (opposite yegE)"/>
</dbReference>
<keyword evidence="3" id="KW-1185">Reference proteome</keyword>
<name>W9UUK1_9GAMM</name>
<proteinExistence type="predicted"/>
<gene>
    <name evidence="2" type="ORF">D779_0356</name>
</gene>
<evidence type="ECO:0000256" key="1">
    <source>
        <dbReference type="SAM" id="MobiDB-lite"/>
    </source>
</evidence>
<sequence>MVSENIVGERPPQPLPGVVQIGDPILLVREADRDGHMIQGVTNGLILLGDSARLLNVVVQTGLYRLDPEEHLTHLVVTVDADVPAVVAVRDGGQMTERLTQGPADLAHQPDPQDGGHEQREQRDQDDLALGPGGIRQIGLALACGILLHLLHGRHHERLVGTPDPGLLGVVEPLCAEQIASLDQLQDAFLELAVTLASGADLVEPAQGRLETGGVGAVRKPTDSLQLPIESLLGHPEGLTDRKVVRVEQDEAHGRHHLQTLGVHLAVGLLERLVVLGEVAQLLIGLAQVQDGDQDRGREEQRDEDQPGGQCTHDAGVLDPGRQTPDQRPGRFSRPQPGIERLGGVDLIARGLAAYRDIPGDAALLAQRRDIGLDPVEIAVFAAILDDPGPGPTRLDGLPEILEGGGRHVRMPDQIVGRPDQLIQTEAADLDEVGVGVGDPSLEVGSRDDQLIVPHQMFRLGDG</sequence>
<comment type="caution">
    <text evidence="2">The sequence shown here is derived from an EMBL/GenBank/DDBJ whole genome shotgun (WGS) entry which is preliminary data.</text>
</comment>
<protein>
    <submittedName>
        <fullName evidence="2">Uncharacterized protein</fullName>
    </submittedName>
</protein>
<evidence type="ECO:0000313" key="2">
    <source>
        <dbReference type="EMBL" id="EXJ10908.1"/>
    </source>
</evidence>
<feature type="region of interest" description="Disordered" evidence="1">
    <location>
        <begin position="100"/>
        <end position="128"/>
    </location>
</feature>
<organism evidence="2 3">
    <name type="scientific">Imhoffiella purpurea</name>
    <dbReference type="NCBI Taxonomy" id="1249627"/>
    <lineage>
        <taxon>Bacteria</taxon>
        <taxon>Pseudomonadati</taxon>
        <taxon>Pseudomonadota</taxon>
        <taxon>Gammaproteobacteria</taxon>
        <taxon>Chromatiales</taxon>
        <taxon>Chromatiaceae</taxon>
        <taxon>Imhoffiella</taxon>
    </lineage>
</organism>
<feature type="region of interest" description="Disordered" evidence="1">
    <location>
        <begin position="290"/>
        <end position="339"/>
    </location>
</feature>
<dbReference type="EMBL" id="AONC01000117">
    <property type="protein sequence ID" value="EXJ10908.1"/>
    <property type="molecule type" value="Genomic_DNA"/>
</dbReference>
<reference evidence="2 3" key="1">
    <citation type="submission" date="2012-11" db="EMBL/GenBank/DDBJ databases">
        <title>Genome assembly of Thiorhodococcus sp. AK35.</title>
        <authorList>
            <person name="Nupur N."/>
            <person name="Khatri I."/>
            <person name="Subramanian S."/>
            <person name="Pinnaka A."/>
        </authorList>
    </citation>
    <scope>NUCLEOTIDE SEQUENCE [LARGE SCALE GENOMIC DNA]</scope>
    <source>
        <strain evidence="2 3">AK35</strain>
    </source>
</reference>
<feature type="compositionally biased region" description="Basic and acidic residues" evidence="1">
    <location>
        <begin position="293"/>
        <end position="305"/>
    </location>
</feature>
<evidence type="ECO:0000313" key="3">
    <source>
        <dbReference type="Proteomes" id="UP000019460"/>
    </source>
</evidence>